<name>A0A7J6EFT7_CANSA</name>
<accession>A0A7J6EFT7</accession>
<dbReference type="Proteomes" id="UP000525078">
    <property type="component" value="Unassembled WGS sequence"/>
</dbReference>
<evidence type="ECO:0000313" key="3">
    <source>
        <dbReference type="EMBL" id="KAF4357297.1"/>
    </source>
</evidence>
<feature type="region of interest" description="Disordered" evidence="2">
    <location>
        <begin position="518"/>
        <end position="556"/>
    </location>
</feature>
<keyword evidence="1" id="KW-0175">Coiled coil</keyword>
<protein>
    <submittedName>
        <fullName evidence="3">Uncharacterized protein</fullName>
    </submittedName>
</protein>
<feature type="compositionally biased region" description="Basic and acidic residues" evidence="2">
    <location>
        <begin position="657"/>
        <end position="669"/>
    </location>
</feature>
<sequence length="845" mass="94238">MELRSCNNLHFIKAARGDLVLNTQNVKPGRQVLKVRTLEDILDTLDAKDQNRIVPSRCTLAKRVLISDLDASEFSCSDDDDGSNSDVVDIGFGEMTLKQIKENCKTKKRKRSKFVHSLTDERCTRFNLQTDEDDCDLMETLITLKSKVSKKKKLKAKEKAKGKRQRSLVSSQSESSASYIKLEQDLSDQDVVHSKGGFPVPITVKVEVPEVESVESPCSILFASDSSLLYEDQVDSCEVLQREATMIATDYDCIQALCLDGQNAICFLVDSYGAVHRNTIEITEECDLDIVPLCSDRQNAVCSFVDPSLIDDNQRDTRGVELGETEIAFECDRGTQKLIYATGKLEDSVVSEVYREFSEHSTPEALQAVEDSVDSCGVVPKKMTDSAALQCVPETQMFISPIEEPQLCAQNEACFDYMENQSPKPVQNPSASCDDTKMVDILEIKSQQCSELPVLESIGEEGEPVLSTGDCRHVLDGIPSPSSNHVIPCSTDCNKNVNLPSMAIHGCLQDAEYTHESEANVQSEDTIGDTVHNLKTSPDRWVAPSIDESPTNDDKQLGELVISEGDESYYQDSKLNPPPQRLLSTRKVISPDSQEKLCQAVESIELHGEEHYRPKKKLCFTQQTEKKTKISKAEKSCQVARVRYSANLKQNVVKPKNEKRLTQTEGDHKGPHRSNVFPRFSTGCTSIETCSQNAIAFSQRQMQDMECLATKLTNELKTLKDIVEDKLLPEAGPATSFKSKPSELRMAIKNANKAEQLAQRWLSIMARDCSRFCKIMRLTENDSGAPERETTVNKEKKKITFADEAGEELYRKTLYVAVACSTVPKKSDIPKLLNRCAVIAVSIYF</sequence>
<dbReference type="EMBL" id="JAATIP010000238">
    <property type="protein sequence ID" value="KAF4357297.1"/>
    <property type="molecule type" value="Genomic_DNA"/>
</dbReference>
<gene>
    <name evidence="3" type="ORF">F8388_002805</name>
</gene>
<evidence type="ECO:0000313" key="4">
    <source>
        <dbReference type="Proteomes" id="UP000525078"/>
    </source>
</evidence>
<feature type="coiled-coil region" evidence="1">
    <location>
        <begin position="695"/>
        <end position="722"/>
    </location>
</feature>
<feature type="region of interest" description="Disordered" evidence="2">
    <location>
        <begin position="657"/>
        <end position="676"/>
    </location>
</feature>
<dbReference type="PANTHER" id="PTHR34461">
    <property type="entry name" value="EXPRESSED PROTEIN"/>
    <property type="match status" value="1"/>
</dbReference>
<comment type="caution">
    <text evidence="3">The sequence shown here is derived from an EMBL/GenBank/DDBJ whole genome shotgun (WGS) entry which is preliminary data.</text>
</comment>
<reference evidence="3 4" key="1">
    <citation type="journal article" date="2020" name="bioRxiv">
        <title>Sequence and annotation of 42 cannabis genomes reveals extensive copy number variation in cannabinoid synthesis and pathogen resistance genes.</title>
        <authorList>
            <person name="Mckernan K.J."/>
            <person name="Helbert Y."/>
            <person name="Kane L.T."/>
            <person name="Ebling H."/>
            <person name="Zhang L."/>
            <person name="Liu B."/>
            <person name="Eaton Z."/>
            <person name="Mclaughlin S."/>
            <person name="Kingan S."/>
            <person name="Baybayan P."/>
            <person name="Concepcion G."/>
            <person name="Jordan M."/>
            <person name="Riva A."/>
            <person name="Barbazuk W."/>
            <person name="Harkins T."/>
        </authorList>
    </citation>
    <scope>NUCLEOTIDE SEQUENCE [LARGE SCALE GENOMIC DNA]</scope>
    <source>
        <strain evidence="4">cv. Jamaican Lion 4</strain>
        <tissue evidence="3">Leaf</tissue>
    </source>
</reference>
<evidence type="ECO:0000256" key="1">
    <source>
        <dbReference type="SAM" id="Coils"/>
    </source>
</evidence>
<proteinExistence type="predicted"/>
<organism evidence="3 4">
    <name type="scientific">Cannabis sativa</name>
    <name type="common">Hemp</name>
    <name type="synonym">Marijuana</name>
    <dbReference type="NCBI Taxonomy" id="3483"/>
    <lineage>
        <taxon>Eukaryota</taxon>
        <taxon>Viridiplantae</taxon>
        <taxon>Streptophyta</taxon>
        <taxon>Embryophyta</taxon>
        <taxon>Tracheophyta</taxon>
        <taxon>Spermatophyta</taxon>
        <taxon>Magnoliopsida</taxon>
        <taxon>eudicotyledons</taxon>
        <taxon>Gunneridae</taxon>
        <taxon>Pentapetalae</taxon>
        <taxon>rosids</taxon>
        <taxon>fabids</taxon>
        <taxon>Rosales</taxon>
        <taxon>Cannabaceae</taxon>
        <taxon>Cannabis</taxon>
    </lineage>
</organism>
<dbReference type="AlphaFoldDB" id="A0A7J6EFT7"/>
<dbReference type="PANTHER" id="PTHR34461:SF2">
    <property type="entry name" value="EXPRESSED PROTEIN"/>
    <property type="match status" value="1"/>
</dbReference>
<evidence type="ECO:0000256" key="2">
    <source>
        <dbReference type="SAM" id="MobiDB-lite"/>
    </source>
</evidence>